<dbReference type="AlphaFoldDB" id="A0A0A9EDP0"/>
<reference evidence="2" key="1">
    <citation type="submission" date="2014-09" db="EMBL/GenBank/DDBJ databases">
        <authorList>
            <person name="Magalhaes I.L.F."/>
            <person name="Oliveira U."/>
            <person name="Santos F.R."/>
            <person name="Vidigal T.H.D.A."/>
            <person name="Brescovit A.D."/>
            <person name="Santos A.J."/>
        </authorList>
    </citation>
    <scope>NUCLEOTIDE SEQUENCE</scope>
    <source>
        <tissue evidence="2">Shoot tissue taken approximately 20 cm above the soil surface</tissue>
    </source>
</reference>
<feature type="region of interest" description="Disordered" evidence="1">
    <location>
        <begin position="1"/>
        <end position="38"/>
    </location>
</feature>
<feature type="compositionally biased region" description="Basic residues" evidence="1">
    <location>
        <begin position="29"/>
        <end position="38"/>
    </location>
</feature>
<reference evidence="2" key="2">
    <citation type="journal article" date="2015" name="Data Brief">
        <title>Shoot transcriptome of the giant reed, Arundo donax.</title>
        <authorList>
            <person name="Barrero R.A."/>
            <person name="Guerrero F.D."/>
            <person name="Moolhuijzen P."/>
            <person name="Goolsby J.A."/>
            <person name="Tidwell J."/>
            <person name="Bellgard S.E."/>
            <person name="Bellgard M.I."/>
        </authorList>
    </citation>
    <scope>NUCLEOTIDE SEQUENCE</scope>
    <source>
        <tissue evidence="2">Shoot tissue taken approximately 20 cm above the soil surface</tissue>
    </source>
</reference>
<accession>A0A0A9EDP0</accession>
<dbReference type="EMBL" id="GBRH01200797">
    <property type="protein sequence ID" value="JAD97098.1"/>
    <property type="molecule type" value="Transcribed_RNA"/>
</dbReference>
<name>A0A0A9EDP0_ARUDO</name>
<protein>
    <submittedName>
        <fullName evidence="2">Uncharacterized protein</fullName>
    </submittedName>
</protein>
<sequence length="38" mass="4227">MISVAPNLTRAEPFAYNKHQSKITPSIPKGKKKKNTAM</sequence>
<organism evidence="2">
    <name type="scientific">Arundo donax</name>
    <name type="common">Giant reed</name>
    <name type="synonym">Donax arundinaceus</name>
    <dbReference type="NCBI Taxonomy" id="35708"/>
    <lineage>
        <taxon>Eukaryota</taxon>
        <taxon>Viridiplantae</taxon>
        <taxon>Streptophyta</taxon>
        <taxon>Embryophyta</taxon>
        <taxon>Tracheophyta</taxon>
        <taxon>Spermatophyta</taxon>
        <taxon>Magnoliopsida</taxon>
        <taxon>Liliopsida</taxon>
        <taxon>Poales</taxon>
        <taxon>Poaceae</taxon>
        <taxon>PACMAD clade</taxon>
        <taxon>Arundinoideae</taxon>
        <taxon>Arundineae</taxon>
        <taxon>Arundo</taxon>
    </lineage>
</organism>
<evidence type="ECO:0000313" key="2">
    <source>
        <dbReference type="EMBL" id="JAD97098.1"/>
    </source>
</evidence>
<evidence type="ECO:0000256" key="1">
    <source>
        <dbReference type="SAM" id="MobiDB-lite"/>
    </source>
</evidence>
<proteinExistence type="predicted"/>